<comment type="cofactor">
    <cofactor evidence="2">
        <name>Mg(2+)</name>
        <dbReference type="ChEBI" id="CHEBI:18420"/>
    </cofactor>
</comment>
<dbReference type="EC" id="3.6.1.73" evidence="9"/>
<dbReference type="PANTHER" id="PTHR34699:SF2">
    <property type="entry name" value="NON-CANONICAL PURINE NTP PHOSPHATASE_PRRC1 DOMAIN-CONTAINING PROTEIN"/>
    <property type="match status" value="1"/>
</dbReference>
<dbReference type="PANTHER" id="PTHR34699">
    <property type="match status" value="1"/>
</dbReference>
<proteinExistence type="inferred from homology"/>
<dbReference type="HAMAP" id="MF_00648">
    <property type="entry name" value="Non_canon_purine_NTPase_YjjX"/>
    <property type="match status" value="1"/>
</dbReference>
<evidence type="ECO:0000313" key="14">
    <source>
        <dbReference type="Proteomes" id="UP000315783"/>
    </source>
</evidence>
<evidence type="ECO:0000256" key="3">
    <source>
        <dbReference type="ARBA" id="ARBA00022723"/>
    </source>
</evidence>
<dbReference type="GO" id="GO:0009117">
    <property type="term" value="P:nucleotide metabolic process"/>
    <property type="evidence" value="ECO:0007669"/>
    <property type="project" value="UniProtKB-KW"/>
</dbReference>
<evidence type="ECO:0000256" key="4">
    <source>
        <dbReference type="ARBA" id="ARBA00022741"/>
    </source>
</evidence>
<feature type="domain" description="Non-canonical purine NTP phosphatase/PRRC1" evidence="12">
    <location>
        <begin position="13"/>
        <end position="176"/>
    </location>
</feature>
<evidence type="ECO:0000256" key="5">
    <source>
        <dbReference type="ARBA" id="ARBA00022801"/>
    </source>
</evidence>
<dbReference type="Pfam" id="PF01931">
    <property type="entry name" value="NTPase_I-T"/>
    <property type="match status" value="1"/>
</dbReference>
<evidence type="ECO:0000256" key="6">
    <source>
        <dbReference type="ARBA" id="ARBA00022842"/>
    </source>
</evidence>
<keyword evidence="5" id="KW-0378">Hydrolase</keyword>
<dbReference type="FunFam" id="3.90.950.10:FF:000002">
    <property type="entry name" value="Inosine/xanthosine triphosphatase"/>
    <property type="match status" value="1"/>
</dbReference>
<keyword evidence="6" id="KW-0460">Magnesium</keyword>
<organism evidence="13 14">
    <name type="scientific">Cordyceps javanica</name>
    <dbReference type="NCBI Taxonomy" id="43265"/>
    <lineage>
        <taxon>Eukaryota</taxon>
        <taxon>Fungi</taxon>
        <taxon>Dikarya</taxon>
        <taxon>Ascomycota</taxon>
        <taxon>Pezizomycotina</taxon>
        <taxon>Sordariomycetes</taxon>
        <taxon>Hypocreomycetidae</taxon>
        <taxon>Hypocreales</taxon>
        <taxon>Cordycipitaceae</taxon>
        <taxon>Cordyceps</taxon>
    </lineage>
</organism>
<dbReference type="SUPFAM" id="SSF52972">
    <property type="entry name" value="ITPase-like"/>
    <property type="match status" value="1"/>
</dbReference>
<evidence type="ECO:0000313" key="13">
    <source>
        <dbReference type="EMBL" id="TQV99485.1"/>
    </source>
</evidence>
<evidence type="ECO:0000256" key="9">
    <source>
        <dbReference type="ARBA" id="ARBA00038901"/>
    </source>
</evidence>
<keyword evidence="3" id="KW-0479">Metal-binding</keyword>
<dbReference type="AlphaFoldDB" id="A0A545WA77"/>
<gene>
    <name evidence="13" type="ORF">IF1G_01700</name>
</gene>
<dbReference type="GO" id="GO:0006772">
    <property type="term" value="P:thiamine metabolic process"/>
    <property type="evidence" value="ECO:0007669"/>
    <property type="project" value="TreeGrafter"/>
</dbReference>
<dbReference type="Proteomes" id="UP000315783">
    <property type="component" value="Unassembled WGS sequence"/>
</dbReference>
<name>A0A545WA77_9HYPO</name>
<evidence type="ECO:0000256" key="2">
    <source>
        <dbReference type="ARBA" id="ARBA00001946"/>
    </source>
</evidence>
<keyword evidence="8" id="KW-0464">Manganese</keyword>
<dbReference type="InterPro" id="IPR050299">
    <property type="entry name" value="YjjX_NTPase"/>
</dbReference>
<evidence type="ECO:0000256" key="1">
    <source>
        <dbReference type="ARBA" id="ARBA00001936"/>
    </source>
</evidence>
<dbReference type="OrthoDB" id="300709at2759"/>
<dbReference type="GO" id="GO:0000166">
    <property type="term" value="F:nucleotide binding"/>
    <property type="evidence" value="ECO:0007669"/>
    <property type="project" value="UniProtKB-KW"/>
</dbReference>
<keyword evidence="14" id="KW-1185">Reference proteome</keyword>
<comment type="cofactor">
    <cofactor evidence="1">
        <name>Mn(2+)</name>
        <dbReference type="ChEBI" id="CHEBI:29035"/>
    </cofactor>
</comment>
<evidence type="ECO:0000259" key="12">
    <source>
        <dbReference type="Pfam" id="PF01931"/>
    </source>
</evidence>
<protein>
    <recommendedName>
        <fullName evidence="9">inosine/xanthosine triphosphatase</fullName>
        <ecNumber evidence="9">3.6.1.73</ecNumber>
    </recommendedName>
</protein>
<evidence type="ECO:0000256" key="7">
    <source>
        <dbReference type="ARBA" id="ARBA00023080"/>
    </source>
</evidence>
<keyword evidence="7" id="KW-0546">Nucleotide metabolism</keyword>
<dbReference type="InterPro" id="IPR029001">
    <property type="entry name" value="ITPase-like_fam"/>
</dbReference>
<dbReference type="GO" id="GO:0103023">
    <property type="term" value="F:ITPase activity"/>
    <property type="evidence" value="ECO:0007669"/>
    <property type="project" value="UniProtKB-EC"/>
</dbReference>
<comment type="catalytic activity">
    <reaction evidence="10">
        <text>ITP + H2O = IDP + phosphate + H(+)</text>
        <dbReference type="Rhea" id="RHEA:28330"/>
        <dbReference type="ChEBI" id="CHEBI:15377"/>
        <dbReference type="ChEBI" id="CHEBI:15378"/>
        <dbReference type="ChEBI" id="CHEBI:43474"/>
        <dbReference type="ChEBI" id="CHEBI:58280"/>
        <dbReference type="ChEBI" id="CHEBI:61402"/>
        <dbReference type="EC" id="3.6.1.73"/>
    </reaction>
</comment>
<dbReference type="Gene3D" id="3.90.950.10">
    <property type="match status" value="1"/>
</dbReference>
<sequence>MIEAIGRRNVIVASKNPLKLQATKDGFTRMFPDADFAFDGRSVGSGVADQPLSDQETLQGALNRARGAQELEPAAAYWVGLEGGVHTADGEVLAFAWIVVLGRDGKTGRARTGSYFLPQETAKLLRDGLELGDADNLLHGKTNSKHQTGTVGILTGDLITRQSIYADTVVLALIPFKNTQLTFGKEPETQQSEAAQPSALDG</sequence>
<reference evidence="13 14" key="1">
    <citation type="journal article" date="2019" name="Appl. Microbiol. Biotechnol.">
        <title>Genome sequence of Isaria javanica and comparative genome analysis insights into family S53 peptidase evolution in fungal entomopathogens.</title>
        <authorList>
            <person name="Lin R."/>
            <person name="Zhang X."/>
            <person name="Xin B."/>
            <person name="Zou M."/>
            <person name="Gao Y."/>
            <person name="Qin F."/>
            <person name="Hu Q."/>
            <person name="Xie B."/>
            <person name="Cheng X."/>
        </authorList>
    </citation>
    <scope>NUCLEOTIDE SEQUENCE [LARGE SCALE GENOMIC DNA]</scope>
    <source>
        <strain evidence="13 14">IJ1G</strain>
    </source>
</reference>
<comment type="catalytic activity">
    <reaction evidence="11">
        <text>XTP + H2O = XDP + phosphate + H(+)</text>
        <dbReference type="Rhea" id="RHEA:28406"/>
        <dbReference type="ChEBI" id="CHEBI:15377"/>
        <dbReference type="ChEBI" id="CHEBI:15378"/>
        <dbReference type="ChEBI" id="CHEBI:43474"/>
        <dbReference type="ChEBI" id="CHEBI:59884"/>
        <dbReference type="ChEBI" id="CHEBI:61314"/>
        <dbReference type="EC" id="3.6.1.73"/>
    </reaction>
</comment>
<dbReference type="InterPro" id="IPR002786">
    <property type="entry name" value="Non_canon_purine_NTPase"/>
</dbReference>
<dbReference type="EMBL" id="SPUK01000002">
    <property type="protein sequence ID" value="TQV99485.1"/>
    <property type="molecule type" value="Genomic_DNA"/>
</dbReference>
<keyword evidence="4" id="KW-0547">Nucleotide-binding</keyword>
<evidence type="ECO:0000256" key="11">
    <source>
        <dbReference type="ARBA" id="ARBA00048781"/>
    </source>
</evidence>
<evidence type="ECO:0000256" key="8">
    <source>
        <dbReference type="ARBA" id="ARBA00023211"/>
    </source>
</evidence>
<dbReference type="InterPro" id="IPR026533">
    <property type="entry name" value="NTPase/PRRC1"/>
</dbReference>
<dbReference type="GO" id="GO:0046872">
    <property type="term" value="F:metal ion binding"/>
    <property type="evidence" value="ECO:0007669"/>
    <property type="project" value="UniProtKB-KW"/>
</dbReference>
<dbReference type="STRING" id="43265.A0A545WA77"/>
<accession>A0A545WA77</accession>
<comment type="caution">
    <text evidence="13">The sequence shown here is derived from an EMBL/GenBank/DDBJ whole genome shotgun (WGS) entry which is preliminary data.</text>
</comment>
<evidence type="ECO:0000256" key="10">
    <source>
        <dbReference type="ARBA" id="ARBA00048174"/>
    </source>
</evidence>